<comment type="function">
    <text evidence="7">Catalyzes the tRNA-independent activation of glutamate in presence of ATP and the subsequent transfer of glutamate onto a tRNA(Asp). Glutamate is transferred on the 2-amino-5-(4,5-dihydroxy-2-cyclopenten-1-yl) moiety of the queuosine in the wobble position of the QUC anticodon.</text>
</comment>
<dbReference type="Pfam" id="PF00749">
    <property type="entry name" value="tRNA-synt_1c"/>
    <property type="match status" value="1"/>
</dbReference>
<feature type="short sequence motif" description="'HIGH' region" evidence="7">
    <location>
        <begin position="16"/>
        <end position="26"/>
    </location>
</feature>
<feature type="binding site" evidence="7">
    <location>
        <begin position="13"/>
        <end position="17"/>
    </location>
    <ligand>
        <name>L-glutamate</name>
        <dbReference type="ChEBI" id="CHEBI:29985"/>
    </ligand>
</feature>
<feature type="domain" description="Glutamyl/glutaminyl-tRNA synthetase class Ib catalytic" evidence="9">
    <location>
        <begin position="11"/>
        <end position="246"/>
    </location>
</feature>
<keyword evidence="1 7" id="KW-0436">Ligase</keyword>
<keyword evidence="4 7" id="KW-0862">Zinc</keyword>
<feature type="binding site" evidence="7">
    <location>
        <position position="242"/>
    </location>
    <ligand>
        <name>ATP</name>
        <dbReference type="ChEBI" id="CHEBI:30616"/>
    </ligand>
</feature>
<gene>
    <name evidence="7" type="primary">gluQ</name>
    <name evidence="10" type="ORF">SAMN05216402_2869</name>
</gene>
<accession>A0ABY0TJD8</accession>
<evidence type="ECO:0000256" key="8">
    <source>
        <dbReference type="RuleBase" id="RU363037"/>
    </source>
</evidence>
<comment type="cofactor">
    <cofactor evidence="7">
        <name>Zn(2+)</name>
        <dbReference type="ChEBI" id="CHEBI:29105"/>
    </cofactor>
    <text evidence="7">Binds 1 zinc ion per subunit.</text>
</comment>
<dbReference type="InterPro" id="IPR022380">
    <property type="entry name" value="Glu-Q_tRNA(Asp)_Synthase"/>
</dbReference>
<evidence type="ECO:0000256" key="1">
    <source>
        <dbReference type="ARBA" id="ARBA00022598"/>
    </source>
</evidence>
<organism evidence="10 11">
    <name type="scientific">Nitrosospira multiformis</name>
    <dbReference type="NCBI Taxonomy" id="1231"/>
    <lineage>
        <taxon>Bacteria</taxon>
        <taxon>Pseudomonadati</taxon>
        <taxon>Pseudomonadota</taxon>
        <taxon>Betaproteobacteria</taxon>
        <taxon>Nitrosomonadales</taxon>
        <taxon>Nitrosomonadaceae</taxon>
        <taxon>Nitrosospira</taxon>
    </lineage>
</organism>
<dbReference type="Gene3D" id="3.40.50.620">
    <property type="entry name" value="HUPs"/>
    <property type="match status" value="1"/>
</dbReference>
<sequence length="295" mass="33077">MNQEPIFQAYRGRFAPSPTGPLHFGSLVAAVGSYLEARSRHGEWLVRIENLDPSREIPGASKEILSTLEILGMEWDGEVVYQSRRNEAYQAALILLKNKNLIYPCVCSRKEIADSSITGIDGPIYPRTCHRGLPDTERLQALRVRTDNNPIEIKDVLRGLVRQRLESDIGDFVLRRADGIFAYQLAVVVDDAEQGVTHVVRGEDLLNSTPRQVYLQQLLGYPTPVYMHLPVVVNTLGEKLSKQTHAAPIVTADPVSQLIMAIRFLGRKPPAELAEGDVASFWKWATKNWKPEMIP</sequence>
<feature type="binding site" evidence="7">
    <location>
        <position position="125"/>
    </location>
    <ligand>
        <name>Zn(2+)</name>
        <dbReference type="ChEBI" id="CHEBI:29105"/>
    </ligand>
</feature>
<dbReference type="EC" id="6.1.1.-" evidence="7"/>
<keyword evidence="8" id="KW-0648">Protein biosynthesis</keyword>
<dbReference type="InterPro" id="IPR020058">
    <property type="entry name" value="Glu/Gln-tRNA-synth_Ib_cat-dom"/>
</dbReference>
<feature type="short sequence motif" description="'KMSKS' region" evidence="7">
    <location>
        <begin position="239"/>
        <end position="243"/>
    </location>
</feature>
<keyword evidence="5 7" id="KW-0067">ATP-binding</keyword>
<evidence type="ECO:0000259" key="9">
    <source>
        <dbReference type="Pfam" id="PF00749"/>
    </source>
</evidence>
<evidence type="ECO:0000256" key="3">
    <source>
        <dbReference type="ARBA" id="ARBA00022741"/>
    </source>
</evidence>
<reference evidence="10 11" key="1">
    <citation type="submission" date="2016-10" db="EMBL/GenBank/DDBJ databases">
        <authorList>
            <person name="Varghese N."/>
            <person name="Submissions S."/>
        </authorList>
    </citation>
    <scope>NUCLEOTIDE SEQUENCE [LARGE SCALE GENOMIC DNA]</scope>
    <source>
        <strain evidence="10 11">Nl1</strain>
    </source>
</reference>
<keyword evidence="6 7" id="KW-0030">Aminoacyl-tRNA synthetase</keyword>
<evidence type="ECO:0000256" key="7">
    <source>
        <dbReference type="HAMAP-Rule" id="MF_01428"/>
    </source>
</evidence>
<dbReference type="PANTHER" id="PTHR43311:SF1">
    <property type="entry name" value="GLUTAMYL-Q TRNA(ASP) SYNTHETASE"/>
    <property type="match status" value="1"/>
</dbReference>
<name>A0ABY0TJD8_9PROT</name>
<dbReference type="InterPro" id="IPR049940">
    <property type="entry name" value="GluQ/Sye"/>
</dbReference>
<keyword evidence="2 7" id="KW-0479">Metal-binding</keyword>
<evidence type="ECO:0000256" key="5">
    <source>
        <dbReference type="ARBA" id="ARBA00022840"/>
    </source>
</evidence>
<comment type="similarity">
    <text evidence="7">Belongs to the class-I aminoacyl-tRNA synthetase family. GluQ subfamily.</text>
</comment>
<keyword evidence="3 7" id="KW-0547">Nucleotide-binding</keyword>
<keyword evidence="11" id="KW-1185">Reference proteome</keyword>
<dbReference type="InterPro" id="IPR000924">
    <property type="entry name" value="Glu/Gln-tRNA-synth"/>
</dbReference>
<dbReference type="Proteomes" id="UP000183471">
    <property type="component" value="Unassembled WGS sequence"/>
</dbReference>
<feature type="binding site" evidence="7">
    <location>
        <position position="183"/>
    </location>
    <ligand>
        <name>L-glutamate</name>
        <dbReference type="ChEBI" id="CHEBI:29985"/>
    </ligand>
</feature>
<protein>
    <recommendedName>
        <fullName evidence="7">Glutamyl-Q tRNA(Asp) synthetase</fullName>
        <shortName evidence="7">Glu-Q-RSs</shortName>
        <ecNumber evidence="7">6.1.1.-</ecNumber>
    </recommendedName>
</protein>
<evidence type="ECO:0000256" key="2">
    <source>
        <dbReference type="ARBA" id="ARBA00022723"/>
    </source>
</evidence>
<dbReference type="RefSeq" id="WP_074633713.1">
    <property type="nucleotide sequence ID" value="NZ_FNKY01000001.1"/>
</dbReference>
<evidence type="ECO:0000256" key="4">
    <source>
        <dbReference type="ARBA" id="ARBA00022833"/>
    </source>
</evidence>
<comment type="caution">
    <text evidence="10">The sequence shown here is derived from an EMBL/GenBank/DDBJ whole genome shotgun (WGS) entry which is preliminary data.</text>
</comment>
<evidence type="ECO:0000313" key="11">
    <source>
        <dbReference type="Proteomes" id="UP000183471"/>
    </source>
</evidence>
<feature type="binding site" evidence="7">
    <location>
        <position position="107"/>
    </location>
    <ligand>
        <name>Zn(2+)</name>
        <dbReference type="ChEBI" id="CHEBI:29105"/>
    </ligand>
</feature>
<dbReference type="InterPro" id="IPR014729">
    <property type="entry name" value="Rossmann-like_a/b/a_fold"/>
</dbReference>
<feature type="binding site" evidence="7">
    <location>
        <position position="201"/>
    </location>
    <ligand>
        <name>L-glutamate</name>
        <dbReference type="ChEBI" id="CHEBI:29985"/>
    </ligand>
</feature>
<evidence type="ECO:0000313" key="10">
    <source>
        <dbReference type="EMBL" id="SDQ93093.1"/>
    </source>
</evidence>
<proteinExistence type="inferred from homology"/>
<dbReference type="HAMAP" id="MF_01428">
    <property type="entry name" value="Glu_Q_tRNA_synth"/>
    <property type="match status" value="1"/>
</dbReference>
<dbReference type="PRINTS" id="PR00987">
    <property type="entry name" value="TRNASYNTHGLU"/>
</dbReference>
<feature type="binding site" evidence="7">
    <location>
        <position position="49"/>
    </location>
    <ligand>
        <name>L-glutamate</name>
        <dbReference type="ChEBI" id="CHEBI:29985"/>
    </ligand>
</feature>
<dbReference type="NCBIfam" id="TIGR03838">
    <property type="entry name" value="queuosine_YadB"/>
    <property type="match status" value="1"/>
</dbReference>
<feature type="binding site" evidence="7">
    <location>
        <position position="105"/>
    </location>
    <ligand>
        <name>Zn(2+)</name>
        <dbReference type="ChEBI" id="CHEBI:29105"/>
    </ligand>
</feature>
<feature type="binding site" evidence="7">
    <location>
        <position position="129"/>
    </location>
    <ligand>
        <name>Zn(2+)</name>
        <dbReference type="ChEBI" id="CHEBI:29105"/>
    </ligand>
</feature>
<evidence type="ECO:0000256" key="6">
    <source>
        <dbReference type="ARBA" id="ARBA00023146"/>
    </source>
</evidence>
<dbReference type="SUPFAM" id="SSF52374">
    <property type="entry name" value="Nucleotidylyl transferase"/>
    <property type="match status" value="1"/>
</dbReference>
<dbReference type="NCBIfam" id="NF004314">
    <property type="entry name" value="PRK05710.1-3"/>
    <property type="match status" value="1"/>
</dbReference>
<dbReference type="PANTHER" id="PTHR43311">
    <property type="entry name" value="GLUTAMATE--TRNA LIGASE"/>
    <property type="match status" value="1"/>
</dbReference>
<dbReference type="EMBL" id="FNKY01000001">
    <property type="protein sequence ID" value="SDQ93093.1"/>
    <property type="molecule type" value="Genomic_DNA"/>
</dbReference>